<dbReference type="GO" id="GO:0004558">
    <property type="term" value="F:alpha-1,4-glucosidase activity"/>
    <property type="evidence" value="ECO:0007669"/>
    <property type="project" value="TreeGrafter"/>
</dbReference>
<dbReference type="InterPro" id="IPR017853">
    <property type="entry name" value="GH"/>
</dbReference>
<dbReference type="InterPro" id="IPR044913">
    <property type="entry name" value="P_trefoil_dom_sf"/>
</dbReference>
<keyword evidence="7" id="KW-0326">Glycosidase</keyword>
<dbReference type="SUPFAM" id="SSF51445">
    <property type="entry name" value="(Trans)glycosidases"/>
    <property type="match status" value="1"/>
</dbReference>
<evidence type="ECO:0000256" key="7">
    <source>
        <dbReference type="RuleBase" id="RU361185"/>
    </source>
</evidence>
<dbReference type="SUPFAM" id="SSF74650">
    <property type="entry name" value="Galactose mutarotase-like"/>
    <property type="match status" value="2"/>
</dbReference>
<dbReference type="InterPro" id="IPR011013">
    <property type="entry name" value="Gal_mutarotase_sf_dom"/>
</dbReference>
<gene>
    <name evidence="9" type="ORF">QYM36_005675</name>
</gene>
<feature type="non-terminal residue" evidence="9">
    <location>
        <position position="1"/>
    </location>
</feature>
<evidence type="ECO:0000259" key="8">
    <source>
        <dbReference type="PROSITE" id="PS51448"/>
    </source>
</evidence>
<dbReference type="InterPro" id="IPR048395">
    <property type="entry name" value="Glyco_hydro_31_C"/>
</dbReference>
<dbReference type="EMBL" id="JAVRJZ010000009">
    <property type="protein sequence ID" value="KAK2718438.1"/>
    <property type="molecule type" value="Genomic_DNA"/>
</dbReference>
<dbReference type="Gene3D" id="2.60.40.1180">
    <property type="entry name" value="Golgi alpha-mannosidase II"/>
    <property type="match status" value="2"/>
</dbReference>
<dbReference type="Proteomes" id="UP001187531">
    <property type="component" value="Unassembled WGS sequence"/>
</dbReference>
<dbReference type="Pfam" id="PF21365">
    <property type="entry name" value="Glyco_hydro_31_3rd"/>
    <property type="match status" value="1"/>
</dbReference>
<evidence type="ECO:0000256" key="2">
    <source>
        <dbReference type="ARBA" id="ARBA00007806"/>
    </source>
</evidence>
<comment type="subcellular location">
    <subcellularLocation>
        <location evidence="1">Membrane</location>
    </subcellularLocation>
</comment>
<dbReference type="InterPro" id="IPR013780">
    <property type="entry name" value="Glyco_hydro_b"/>
</dbReference>
<comment type="caution">
    <text evidence="6">Lacks conserved residue(s) required for the propagation of feature annotation.</text>
</comment>
<proteinExistence type="inferred from homology"/>
<evidence type="ECO:0000256" key="5">
    <source>
        <dbReference type="ARBA" id="ARBA00023180"/>
    </source>
</evidence>
<keyword evidence="5" id="KW-0325">Glycoprotein</keyword>
<feature type="non-terminal residue" evidence="9">
    <location>
        <position position="789"/>
    </location>
</feature>
<dbReference type="Pfam" id="PF01055">
    <property type="entry name" value="Glyco_hydro_31_2nd"/>
    <property type="match status" value="1"/>
</dbReference>
<dbReference type="CDD" id="cd14752">
    <property type="entry name" value="GH31_N"/>
    <property type="match status" value="1"/>
</dbReference>
<dbReference type="CDD" id="cd00111">
    <property type="entry name" value="Trefoil"/>
    <property type="match status" value="1"/>
</dbReference>
<evidence type="ECO:0000313" key="9">
    <source>
        <dbReference type="EMBL" id="KAK2718438.1"/>
    </source>
</evidence>
<dbReference type="PANTHER" id="PTHR22762">
    <property type="entry name" value="ALPHA-GLUCOSIDASE"/>
    <property type="match status" value="1"/>
</dbReference>
<dbReference type="Gene3D" id="3.20.20.80">
    <property type="entry name" value="Glycosidases"/>
    <property type="match status" value="1"/>
</dbReference>
<dbReference type="AlphaFoldDB" id="A0AA88L4E3"/>
<dbReference type="SUPFAM" id="SSF57492">
    <property type="entry name" value="Trefoil"/>
    <property type="match status" value="1"/>
</dbReference>
<organism evidence="9 10">
    <name type="scientific">Artemia franciscana</name>
    <name type="common">Brine shrimp</name>
    <name type="synonym">Artemia sanfranciscana</name>
    <dbReference type="NCBI Taxonomy" id="6661"/>
    <lineage>
        <taxon>Eukaryota</taxon>
        <taxon>Metazoa</taxon>
        <taxon>Ecdysozoa</taxon>
        <taxon>Arthropoda</taxon>
        <taxon>Crustacea</taxon>
        <taxon>Branchiopoda</taxon>
        <taxon>Anostraca</taxon>
        <taxon>Artemiidae</taxon>
        <taxon>Artemia</taxon>
    </lineage>
</organism>
<dbReference type="SMART" id="SM00018">
    <property type="entry name" value="PD"/>
    <property type="match status" value="1"/>
</dbReference>
<evidence type="ECO:0000256" key="3">
    <source>
        <dbReference type="ARBA" id="ARBA00023136"/>
    </source>
</evidence>
<dbReference type="GO" id="GO:0005975">
    <property type="term" value="P:carbohydrate metabolic process"/>
    <property type="evidence" value="ECO:0007669"/>
    <property type="project" value="InterPro"/>
</dbReference>
<dbReference type="Gene3D" id="4.10.110.10">
    <property type="entry name" value="Spasmolytic Protein, domain 1"/>
    <property type="match status" value="1"/>
</dbReference>
<dbReference type="GO" id="GO:0030246">
    <property type="term" value="F:carbohydrate binding"/>
    <property type="evidence" value="ECO:0007669"/>
    <property type="project" value="InterPro"/>
</dbReference>
<comment type="caution">
    <text evidence="9">The sequence shown here is derived from an EMBL/GenBank/DDBJ whole genome shotgun (WGS) entry which is preliminary data.</text>
</comment>
<protein>
    <recommendedName>
        <fullName evidence="8">P-type domain-containing protein</fullName>
    </recommendedName>
</protein>
<dbReference type="InterPro" id="IPR000322">
    <property type="entry name" value="Glyco_hydro_31_TIM"/>
</dbReference>
<reference evidence="9" key="1">
    <citation type="submission" date="2023-07" db="EMBL/GenBank/DDBJ databases">
        <title>Chromosome-level genome assembly of Artemia franciscana.</title>
        <authorList>
            <person name="Jo E."/>
        </authorList>
    </citation>
    <scope>NUCLEOTIDE SEQUENCE</scope>
    <source>
        <tissue evidence="9">Whole body</tissue>
    </source>
</reference>
<evidence type="ECO:0000313" key="10">
    <source>
        <dbReference type="Proteomes" id="UP001187531"/>
    </source>
</evidence>
<evidence type="ECO:0000256" key="6">
    <source>
        <dbReference type="PROSITE-ProRule" id="PRU00779"/>
    </source>
</evidence>
<feature type="domain" description="P-type" evidence="8">
    <location>
        <begin position="156"/>
        <end position="207"/>
    </location>
</feature>
<dbReference type="InterPro" id="IPR000519">
    <property type="entry name" value="P_trefoil_dom"/>
</dbReference>
<sequence>DTTVIEAYFPDARWYSYYDGTEITARGQTISLSAPLTFINLHIRGGYVIPTQEPAVNTERSRLNPMGMIVALDDNEAATGLLFYDDGDSIDPVNNGNYFLASIQVSSSQLEFIVENNTYEEMASLTMGQIRIMGVKATPSTVQVNGANIDFTVLQSGVSIPDPLTNPEYRVDCQPEGVADATICLERGCVYDEIYDAPGTPWCFFPVDYGYRLTGTPNVNDKGIVFNLVRNSVPSLFGNEWQSITLEVQYQTDDRLRVKAATEFFEEWLLSLNTKKTKYIIFKHGNDPVYDSKINTADQEKIERISDGQPRWEVPIAIDNPSEVPANPLYEVSHTAGSTFSFQVVRKSTGTVIFDSSLGGLTLSDQFLQISTLLSMDAIFGFGENEQPSLRHDMNWKTWALWARDQAPSSKEIEGSAKKTWQVIKSIAGDPKNGKSCAIKDAKDKILVDPGKSSELFCEYFANIGSHLSWNIRPPEHINFERFLPAFIDDSPYLRPTNCTKLDNIVRSMKPSSAGGDELNLKGAANMYGTQPYYTGLEPNGDAHGVLILNSNAQEVTMTPAPGMVYRTIGGILDLYFFLGPNPEAVAGQFSAAVGRSFIPPYWALGFQICRWGYENTSAIRAVVDRTAAAEIPHDVQYGDIDIMDRALDFTISPINFPDLPDYVKEIKSRGLKFATILDVRYLASRQSKFTFGTFFPLLHKNLSSFFTEASSVGGDPGISTGEPEGTYPAYDEGNRLDVWMKRPDGTPSTGFTNLPLTNLQDMNEPANFVNGDVNGCSENTINFPPYKP</sequence>
<dbReference type="GO" id="GO:0016020">
    <property type="term" value="C:membrane"/>
    <property type="evidence" value="ECO:0007669"/>
    <property type="project" value="UniProtKB-SubCell"/>
</dbReference>
<name>A0AA88L4E3_ARTSF</name>
<keyword evidence="3" id="KW-0472">Membrane</keyword>
<dbReference type="PROSITE" id="PS51448">
    <property type="entry name" value="P_TREFOIL_2"/>
    <property type="match status" value="1"/>
</dbReference>
<accession>A0AA88L4E3</accession>
<dbReference type="Gene3D" id="2.60.40.1760">
    <property type="entry name" value="glycosyl hydrolase (family 31)"/>
    <property type="match status" value="2"/>
</dbReference>
<dbReference type="PANTHER" id="PTHR22762:SF133">
    <property type="entry name" value="P-TYPE DOMAIN-CONTAINING PROTEIN"/>
    <property type="match status" value="1"/>
</dbReference>
<keyword evidence="4" id="KW-1015">Disulfide bond</keyword>
<keyword evidence="7" id="KW-0378">Hydrolase</keyword>
<dbReference type="Pfam" id="PF00088">
    <property type="entry name" value="Trefoil"/>
    <property type="match status" value="1"/>
</dbReference>
<comment type="similarity">
    <text evidence="2 7">Belongs to the glycosyl hydrolase 31 family.</text>
</comment>
<evidence type="ECO:0000256" key="4">
    <source>
        <dbReference type="ARBA" id="ARBA00023157"/>
    </source>
</evidence>
<keyword evidence="10" id="KW-1185">Reference proteome</keyword>
<evidence type="ECO:0000256" key="1">
    <source>
        <dbReference type="ARBA" id="ARBA00004370"/>
    </source>
</evidence>